<dbReference type="PRINTS" id="PR00385">
    <property type="entry name" value="P450"/>
</dbReference>
<name>A0ABN3U5S2_9ACTN</name>
<protein>
    <submittedName>
        <fullName evidence="3">Cytochrome P450</fullName>
    </submittedName>
</protein>
<dbReference type="PANTHER" id="PTHR46696">
    <property type="entry name" value="P450, PUTATIVE (EUROFUNG)-RELATED"/>
    <property type="match status" value="1"/>
</dbReference>
<dbReference type="EMBL" id="BAAATZ010000006">
    <property type="protein sequence ID" value="GAA2724141.1"/>
    <property type="molecule type" value="Genomic_DNA"/>
</dbReference>
<dbReference type="Pfam" id="PF00067">
    <property type="entry name" value="p450"/>
    <property type="match status" value="1"/>
</dbReference>
<proteinExistence type="inferred from homology"/>
<dbReference type="Proteomes" id="UP001501842">
    <property type="component" value="Unassembled WGS sequence"/>
</dbReference>
<dbReference type="InterPro" id="IPR036396">
    <property type="entry name" value="Cyt_P450_sf"/>
</dbReference>
<dbReference type="PROSITE" id="PS00086">
    <property type="entry name" value="CYTOCHROME_P450"/>
    <property type="match status" value="1"/>
</dbReference>
<dbReference type="InterPro" id="IPR001128">
    <property type="entry name" value="Cyt_P450"/>
</dbReference>
<dbReference type="CDD" id="cd11030">
    <property type="entry name" value="CYP105-like"/>
    <property type="match status" value="1"/>
</dbReference>
<keyword evidence="4" id="KW-1185">Reference proteome</keyword>
<evidence type="ECO:0000313" key="3">
    <source>
        <dbReference type="EMBL" id="GAA2724141.1"/>
    </source>
</evidence>
<keyword evidence="2" id="KW-0408">Iron</keyword>
<organism evidence="3 4">
    <name type="scientific">Actinocorallia aurantiaca</name>
    <dbReference type="NCBI Taxonomy" id="46204"/>
    <lineage>
        <taxon>Bacteria</taxon>
        <taxon>Bacillati</taxon>
        <taxon>Actinomycetota</taxon>
        <taxon>Actinomycetes</taxon>
        <taxon>Streptosporangiales</taxon>
        <taxon>Thermomonosporaceae</taxon>
        <taxon>Actinocorallia</taxon>
    </lineage>
</organism>
<evidence type="ECO:0000313" key="4">
    <source>
        <dbReference type="Proteomes" id="UP001501842"/>
    </source>
</evidence>
<dbReference type="PRINTS" id="PR00359">
    <property type="entry name" value="BP450"/>
</dbReference>
<dbReference type="RefSeq" id="WP_344450088.1">
    <property type="nucleotide sequence ID" value="NZ_BAAATZ010000006.1"/>
</dbReference>
<gene>
    <name evidence="3" type="ORF">GCM10010439_21100</name>
</gene>
<dbReference type="InterPro" id="IPR002397">
    <property type="entry name" value="Cyt_P450_B"/>
</dbReference>
<keyword evidence="2" id="KW-0560">Oxidoreductase</keyword>
<comment type="similarity">
    <text evidence="1 2">Belongs to the cytochrome P450 family.</text>
</comment>
<dbReference type="InterPro" id="IPR017972">
    <property type="entry name" value="Cyt_P450_CS"/>
</dbReference>
<dbReference type="PANTHER" id="PTHR46696:SF1">
    <property type="entry name" value="CYTOCHROME P450 YJIB-RELATED"/>
    <property type="match status" value="1"/>
</dbReference>
<comment type="caution">
    <text evidence="3">The sequence shown here is derived from an EMBL/GenBank/DDBJ whole genome shotgun (WGS) entry which is preliminary data.</text>
</comment>
<keyword evidence="2" id="KW-0479">Metal-binding</keyword>
<evidence type="ECO:0000256" key="2">
    <source>
        <dbReference type="RuleBase" id="RU000461"/>
    </source>
</evidence>
<sequence length="395" mass="43193">MEQLEVPKMPWKRTNGFHPPEGFAQLREGPPVRVRLPNGQVAWLVTKHADVRAVLSDPRVSAKDSQPQFPMLIDLPPGEGMFSFLRMDDPDHGRLRRLLTAEFTMRRVNAMRPGVEQAVDDLLDAMVEAGPAADLVKDFALPLPSQVICQLLGVPYEDHEFFQDRSAAVLDLAAPPEEVGKAMGELGGYLAALVAEKVRTPSDDLLGRVAAAIPEERLTERELVDMALLLLVAGHETTANMIALGTLTLLQEPGRWAELHADPSLIGSASEELLRYLTIVQFGLARTLLEPLTVGGVTMGAGEGLIASIASANRDGAHFPDPDSFGLGREQGQHLAFGFGMHQCLGAALARLEMNIAFDRLTARFPELRLTIPLEDVPFRYDQFVYGIGSLPVTW</sequence>
<evidence type="ECO:0000256" key="1">
    <source>
        <dbReference type="ARBA" id="ARBA00010617"/>
    </source>
</evidence>
<dbReference type="Gene3D" id="1.10.630.10">
    <property type="entry name" value="Cytochrome P450"/>
    <property type="match status" value="1"/>
</dbReference>
<reference evidence="3 4" key="1">
    <citation type="journal article" date="2019" name="Int. J. Syst. Evol. Microbiol.">
        <title>The Global Catalogue of Microorganisms (GCM) 10K type strain sequencing project: providing services to taxonomists for standard genome sequencing and annotation.</title>
        <authorList>
            <consortium name="The Broad Institute Genomics Platform"/>
            <consortium name="The Broad Institute Genome Sequencing Center for Infectious Disease"/>
            <person name="Wu L."/>
            <person name="Ma J."/>
        </authorList>
    </citation>
    <scope>NUCLEOTIDE SEQUENCE [LARGE SCALE GENOMIC DNA]</scope>
    <source>
        <strain evidence="3 4">JCM 8201</strain>
    </source>
</reference>
<keyword evidence="2" id="KW-0503">Monooxygenase</keyword>
<keyword evidence="2" id="KW-0349">Heme</keyword>
<dbReference type="SUPFAM" id="SSF48264">
    <property type="entry name" value="Cytochrome P450"/>
    <property type="match status" value="1"/>
</dbReference>
<accession>A0ABN3U5S2</accession>